<organism evidence="3 4">
    <name type="scientific">Ideonella margarita</name>
    <dbReference type="NCBI Taxonomy" id="2984191"/>
    <lineage>
        <taxon>Bacteria</taxon>
        <taxon>Pseudomonadati</taxon>
        <taxon>Pseudomonadota</taxon>
        <taxon>Betaproteobacteria</taxon>
        <taxon>Burkholderiales</taxon>
        <taxon>Sphaerotilaceae</taxon>
        <taxon>Ideonella</taxon>
    </lineage>
</organism>
<gene>
    <name evidence="3" type="ORF">AACH00_00150</name>
</gene>
<feature type="signal peptide" evidence="1">
    <location>
        <begin position="1"/>
        <end position="31"/>
    </location>
</feature>
<name>A0ABU9BZ30_9BURK</name>
<evidence type="ECO:0000313" key="3">
    <source>
        <dbReference type="EMBL" id="MEK8044748.1"/>
    </source>
</evidence>
<keyword evidence="4" id="KW-1185">Reference proteome</keyword>
<evidence type="ECO:0000259" key="2">
    <source>
        <dbReference type="Pfam" id="PF13590"/>
    </source>
</evidence>
<sequence>MQEVQSPATRRALRGAAALLAAVTLGLGGCAALNTVNAEVSTFGTWPTERKASTYAFDRLPSQQARGEQQLQIETEAARALEAAGFKLAEKPADADVMVQLGARVSRQDRSPWDDPFWAPAWGSRWSMTPWSRPGWRWTMVPVRPEFQREVAVLLRDRRSGEALYEARASNDGATEGGTMMLGALFSAALKDFPAVQGEPHNVSVVLP</sequence>
<dbReference type="RefSeq" id="WP_341396910.1">
    <property type="nucleotide sequence ID" value="NZ_JBBUTI010000001.1"/>
</dbReference>
<dbReference type="EMBL" id="JBBUTI010000001">
    <property type="protein sequence ID" value="MEK8044748.1"/>
    <property type="molecule type" value="Genomic_DNA"/>
</dbReference>
<keyword evidence="1" id="KW-0732">Signal</keyword>
<comment type="caution">
    <text evidence="3">The sequence shown here is derived from an EMBL/GenBank/DDBJ whole genome shotgun (WGS) entry which is preliminary data.</text>
</comment>
<protein>
    <submittedName>
        <fullName evidence="3">DUF4136 domain-containing protein</fullName>
    </submittedName>
</protein>
<proteinExistence type="predicted"/>
<dbReference type="Proteomes" id="UP001379945">
    <property type="component" value="Unassembled WGS sequence"/>
</dbReference>
<evidence type="ECO:0000256" key="1">
    <source>
        <dbReference type="SAM" id="SignalP"/>
    </source>
</evidence>
<dbReference type="InterPro" id="IPR025411">
    <property type="entry name" value="DUF4136"/>
</dbReference>
<reference evidence="3 4" key="1">
    <citation type="submission" date="2024-04" db="EMBL/GenBank/DDBJ databases">
        <title>Novel species of the genus Ideonella isolated from streams.</title>
        <authorList>
            <person name="Lu H."/>
        </authorList>
    </citation>
    <scope>NUCLEOTIDE SEQUENCE [LARGE SCALE GENOMIC DNA]</scope>
    <source>
        <strain evidence="3 4">LYT19W</strain>
    </source>
</reference>
<feature type="domain" description="DUF4136" evidence="2">
    <location>
        <begin position="50"/>
        <end position="194"/>
    </location>
</feature>
<evidence type="ECO:0000313" key="4">
    <source>
        <dbReference type="Proteomes" id="UP001379945"/>
    </source>
</evidence>
<dbReference type="Gene3D" id="3.30.160.670">
    <property type="match status" value="1"/>
</dbReference>
<accession>A0ABU9BZ30</accession>
<feature type="chain" id="PRO_5046946060" evidence="1">
    <location>
        <begin position="32"/>
        <end position="208"/>
    </location>
</feature>
<dbReference type="Pfam" id="PF13590">
    <property type="entry name" value="DUF4136"/>
    <property type="match status" value="1"/>
</dbReference>